<dbReference type="InterPro" id="IPR013785">
    <property type="entry name" value="Aldolase_TIM"/>
</dbReference>
<dbReference type="SUPFAM" id="SSF56059">
    <property type="entry name" value="Glutathione synthetase ATP-binding domain-like"/>
    <property type="match status" value="1"/>
</dbReference>
<evidence type="ECO:0000256" key="6">
    <source>
        <dbReference type="ARBA" id="ARBA00022840"/>
    </source>
</evidence>
<dbReference type="PROSITE" id="PS50968">
    <property type="entry name" value="BIOTINYL_LIPOYL"/>
    <property type="match status" value="1"/>
</dbReference>
<feature type="domain" description="Pyruvate carboxyltransferase" evidence="17">
    <location>
        <begin position="529"/>
        <end position="797"/>
    </location>
</feature>
<evidence type="ECO:0000313" key="18">
    <source>
        <dbReference type="EMBL" id="KRM77686.1"/>
    </source>
</evidence>
<dbReference type="Gene3D" id="2.40.50.100">
    <property type="match status" value="1"/>
</dbReference>
<dbReference type="EMBL" id="AYYR01000009">
    <property type="protein sequence ID" value="KRM77686.1"/>
    <property type="molecule type" value="Genomic_DNA"/>
</dbReference>
<dbReference type="SUPFAM" id="SSF52440">
    <property type="entry name" value="PreATP-grasp domain"/>
    <property type="match status" value="1"/>
</dbReference>
<feature type="modified residue" description="N6-carboxylysine" evidence="13">
    <location>
        <position position="707"/>
    </location>
</feature>
<dbReference type="Pfam" id="PF02436">
    <property type="entry name" value="PYC_OADA"/>
    <property type="match status" value="1"/>
</dbReference>
<dbReference type="NCBIfam" id="NF006761">
    <property type="entry name" value="PRK09282.1"/>
    <property type="match status" value="1"/>
</dbReference>
<dbReference type="FunFam" id="2.40.50.100:FF:000003">
    <property type="entry name" value="Acetyl-CoA carboxylase biotin carboxyl carrier protein"/>
    <property type="match status" value="1"/>
</dbReference>
<dbReference type="InterPro" id="IPR005481">
    <property type="entry name" value="BC-like_N"/>
</dbReference>
<evidence type="ECO:0000256" key="3">
    <source>
        <dbReference type="ARBA" id="ARBA00022598"/>
    </source>
</evidence>
<dbReference type="RefSeq" id="WP_056996041.1">
    <property type="nucleotide sequence ID" value="NZ_AYYR01000009.1"/>
</dbReference>
<feature type="binding site" evidence="12">
    <location>
        <position position="538"/>
    </location>
    <ligand>
        <name>Mn(2+)</name>
        <dbReference type="ChEBI" id="CHEBI:29035"/>
    </ligand>
</feature>
<dbReference type="InterPro" id="IPR000089">
    <property type="entry name" value="Biotin_lipoyl"/>
</dbReference>
<evidence type="ECO:0000256" key="2">
    <source>
        <dbReference type="ARBA" id="ARBA00013057"/>
    </source>
</evidence>
<dbReference type="InterPro" id="IPR011764">
    <property type="entry name" value="Biotin_carboxylation_dom"/>
</dbReference>
<reference evidence="18 19" key="1">
    <citation type="journal article" date="2015" name="Genome Announc.">
        <title>Expanding the biotechnology potential of lactobacilli through comparative genomics of 213 strains and associated genera.</title>
        <authorList>
            <person name="Sun Z."/>
            <person name="Harris H.M."/>
            <person name="McCann A."/>
            <person name="Guo C."/>
            <person name="Argimon S."/>
            <person name="Zhang W."/>
            <person name="Yang X."/>
            <person name="Jeffery I.B."/>
            <person name="Cooney J.C."/>
            <person name="Kagawa T.F."/>
            <person name="Liu W."/>
            <person name="Song Y."/>
            <person name="Salvetti E."/>
            <person name="Wrobel A."/>
            <person name="Rasinkangas P."/>
            <person name="Parkhill J."/>
            <person name="Rea M.C."/>
            <person name="O'Sullivan O."/>
            <person name="Ritari J."/>
            <person name="Douillard F.P."/>
            <person name="Paul Ross R."/>
            <person name="Yang R."/>
            <person name="Briner A.E."/>
            <person name="Felis G.E."/>
            <person name="de Vos W.M."/>
            <person name="Barrangou R."/>
            <person name="Klaenhammer T.R."/>
            <person name="Caufield P.W."/>
            <person name="Cui Y."/>
            <person name="Zhang H."/>
            <person name="O'Toole P.W."/>
        </authorList>
    </citation>
    <scope>NUCLEOTIDE SEQUENCE [LARGE SCALE GENOMIC DNA]</scope>
    <source>
        <strain evidence="18 19">DSM 20515</strain>
    </source>
</reference>
<keyword evidence="4 12" id="KW-0479">Metal-binding</keyword>
<dbReference type="PANTHER" id="PTHR43778:SF2">
    <property type="entry name" value="PYRUVATE CARBOXYLASE, MITOCHONDRIAL"/>
    <property type="match status" value="1"/>
</dbReference>
<gene>
    <name evidence="18" type="ORF">FC82_GL003057</name>
</gene>
<evidence type="ECO:0000256" key="5">
    <source>
        <dbReference type="ARBA" id="ARBA00022741"/>
    </source>
</evidence>
<keyword evidence="18" id="KW-0670">Pyruvate</keyword>
<dbReference type="SMART" id="SM00878">
    <property type="entry name" value="Biotin_carb_C"/>
    <property type="match status" value="1"/>
</dbReference>
<dbReference type="NCBIfam" id="TIGR01235">
    <property type="entry name" value="pyruv_carbox"/>
    <property type="match status" value="1"/>
</dbReference>
<dbReference type="PROSITE" id="PS50975">
    <property type="entry name" value="ATP_GRASP"/>
    <property type="match status" value="1"/>
</dbReference>
<evidence type="ECO:0000256" key="10">
    <source>
        <dbReference type="PIRSR" id="PIRSR001594-1"/>
    </source>
</evidence>
<dbReference type="Pfam" id="PF02786">
    <property type="entry name" value="CPSase_L_D2"/>
    <property type="match status" value="1"/>
</dbReference>
<evidence type="ECO:0000259" key="15">
    <source>
        <dbReference type="PROSITE" id="PS50975"/>
    </source>
</evidence>
<dbReference type="PATRIC" id="fig|1423733.4.peg.3181"/>
<accession>A0A0R2BPC5</accession>
<dbReference type="NCBIfam" id="NF009554">
    <property type="entry name" value="PRK12999.1"/>
    <property type="match status" value="1"/>
</dbReference>
<dbReference type="Proteomes" id="UP000051845">
    <property type="component" value="Unassembled WGS sequence"/>
</dbReference>
<dbReference type="GO" id="GO:0004736">
    <property type="term" value="F:pyruvate carboxylase activity"/>
    <property type="evidence" value="ECO:0007669"/>
    <property type="project" value="UniProtKB-EC"/>
</dbReference>
<feature type="binding site" evidence="11">
    <location>
        <position position="871"/>
    </location>
    <ligand>
        <name>substrate</name>
    </ligand>
</feature>
<evidence type="ECO:0000313" key="19">
    <source>
        <dbReference type="Proteomes" id="UP000051845"/>
    </source>
</evidence>
<feature type="domain" description="Lipoyl-binding" evidence="14">
    <location>
        <begin position="1075"/>
        <end position="1144"/>
    </location>
</feature>
<dbReference type="Pfam" id="PF00364">
    <property type="entry name" value="Biotin_lipoyl"/>
    <property type="match status" value="1"/>
</dbReference>
<dbReference type="CDD" id="cd07937">
    <property type="entry name" value="DRE_TIM_PC_TC_5S"/>
    <property type="match status" value="1"/>
</dbReference>
<dbReference type="SUPFAM" id="SSF51569">
    <property type="entry name" value="Aldolase"/>
    <property type="match status" value="1"/>
</dbReference>
<dbReference type="GO" id="GO:0046872">
    <property type="term" value="F:metal ion binding"/>
    <property type="evidence" value="ECO:0007669"/>
    <property type="project" value="UniProtKB-KW"/>
</dbReference>
<evidence type="ECO:0000259" key="14">
    <source>
        <dbReference type="PROSITE" id="PS50968"/>
    </source>
</evidence>
<feature type="binding site" description="via carbamate group" evidence="12">
    <location>
        <position position="707"/>
    </location>
    <ligand>
        <name>Mn(2+)</name>
        <dbReference type="ChEBI" id="CHEBI:29035"/>
    </ligand>
</feature>
<dbReference type="SUPFAM" id="SSF89000">
    <property type="entry name" value="post-HMGL domain-like"/>
    <property type="match status" value="1"/>
</dbReference>
<feature type="binding site" evidence="12">
    <location>
        <position position="736"/>
    </location>
    <ligand>
        <name>Mn(2+)</name>
        <dbReference type="ChEBI" id="CHEBI:29035"/>
    </ligand>
</feature>
<feature type="domain" description="ATP-grasp" evidence="15">
    <location>
        <begin position="120"/>
        <end position="316"/>
    </location>
</feature>
<dbReference type="InterPro" id="IPR011761">
    <property type="entry name" value="ATP-grasp"/>
</dbReference>
<dbReference type="Pfam" id="PF00682">
    <property type="entry name" value="HMGL-like"/>
    <property type="match status" value="1"/>
</dbReference>
<evidence type="ECO:0000256" key="7">
    <source>
        <dbReference type="ARBA" id="ARBA00023211"/>
    </source>
</evidence>
<dbReference type="Gene3D" id="3.10.600.10">
    <property type="entry name" value="pyruvate carboxylase f1077a mutant domain"/>
    <property type="match status" value="1"/>
</dbReference>
<dbReference type="STRING" id="33960.TY91_11185"/>
<feature type="active site" evidence="10">
    <location>
        <position position="291"/>
    </location>
</feature>
<dbReference type="FunFam" id="3.40.50.20:FF:000010">
    <property type="entry name" value="Propionyl-CoA carboxylase subunit alpha"/>
    <property type="match status" value="1"/>
</dbReference>
<evidence type="ECO:0000256" key="12">
    <source>
        <dbReference type="PIRSR" id="PIRSR001594-3"/>
    </source>
</evidence>
<dbReference type="Gene3D" id="3.30.470.20">
    <property type="entry name" value="ATP-grasp fold, B domain"/>
    <property type="match status" value="1"/>
</dbReference>
<dbReference type="EC" id="6.4.1.1" evidence="2 9"/>
<dbReference type="PROSITE" id="PS50979">
    <property type="entry name" value="BC"/>
    <property type="match status" value="1"/>
</dbReference>
<dbReference type="InterPro" id="IPR005479">
    <property type="entry name" value="CPAse_ATP-bd"/>
</dbReference>
<proteinExistence type="predicted"/>
<dbReference type="InterPro" id="IPR000891">
    <property type="entry name" value="PYR_CT"/>
</dbReference>
<keyword evidence="5 9" id="KW-0547">Nucleotide-binding</keyword>
<dbReference type="PROSITE" id="PS00866">
    <property type="entry name" value="CPSASE_1"/>
    <property type="match status" value="1"/>
</dbReference>
<evidence type="ECO:0000256" key="11">
    <source>
        <dbReference type="PIRSR" id="PIRSR001594-2"/>
    </source>
</evidence>
<dbReference type="Pfam" id="PF00289">
    <property type="entry name" value="Biotin_carb_N"/>
    <property type="match status" value="1"/>
</dbReference>
<keyword evidence="6 9" id="KW-0067">ATP-binding</keyword>
<evidence type="ECO:0000256" key="9">
    <source>
        <dbReference type="PIRNR" id="PIRNR001594"/>
    </source>
</evidence>
<feature type="binding site" evidence="11">
    <location>
        <position position="116"/>
    </location>
    <ligand>
        <name>ATP</name>
        <dbReference type="ChEBI" id="CHEBI:30616"/>
    </ligand>
</feature>
<comment type="function">
    <text evidence="9">Catalyzes a 2-step reaction, involving the ATP-dependent carboxylation of the covalently attached biotin in the first step and the transfer of the carboxyl group to pyruvate in the second.</text>
</comment>
<feature type="domain" description="Biotin carboxylation" evidence="16">
    <location>
        <begin position="1"/>
        <end position="451"/>
    </location>
</feature>
<dbReference type="GO" id="GO:0006094">
    <property type="term" value="P:gluconeogenesis"/>
    <property type="evidence" value="ECO:0007669"/>
    <property type="project" value="InterPro"/>
</dbReference>
<keyword evidence="8 9" id="KW-0092">Biotin</keyword>
<comment type="catalytic activity">
    <reaction evidence="9">
        <text>hydrogencarbonate + pyruvate + ATP = oxaloacetate + ADP + phosphate + H(+)</text>
        <dbReference type="Rhea" id="RHEA:20844"/>
        <dbReference type="ChEBI" id="CHEBI:15361"/>
        <dbReference type="ChEBI" id="CHEBI:15378"/>
        <dbReference type="ChEBI" id="CHEBI:16452"/>
        <dbReference type="ChEBI" id="CHEBI:17544"/>
        <dbReference type="ChEBI" id="CHEBI:30616"/>
        <dbReference type="ChEBI" id="CHEBI:43474"/>
        <dbReference type="ChEBI" id="CHEBI:456216"/>
        <dbReference type="EC" id="6.4.1.1"/>
    </reaction>
</comment>
<dbReference type="AlphaFoldDB" id="A0A0R2BPC5"/>
<dbReference type="InterPro" id="IPR011054">
    <property type="entry name" value="Rudment_hybrid_motif"/>
</dbReference>
<feature type="modified residue" description="N6-biotinyllysine" evidence="13">
    <location>
        <position position="1110"/>
    </location>
</feature>
<dbReference type="Gene3D" id="3.20.20.70">
    <property type="entry name" value="Aldolase class I"/>
    <property type="match status" value="1"/>
</dbReference>
<organism evidence="18 19">
    <name type="scientific">Secundilactobacillus collinoides DSM 20515 = JCM 1123</name>
    <dbReference type="NCBI Taxonomy" id="1423733"/>
    <lineage>
        <taxon>Bacteria</taxon>
        <taxon>Bacillati</taxon>
        <taxon>Bacillota</taxon>
        <taxon>Bacilli</taxon>
        <taxon>Lactobacillales</taxon>
        <taxon>Lactobacillaceae</taxon>
        <taxon>Secundilactobacillus</taxon>
    </lineage>
</organism>
<dbReference type="InterPro" id="IPR016185">
    <property type="entry name" value="PreATP-grasp_dom_sf"/>
</dbReference>
<dbReference type="PROSITE" id="PS00867">
    <property type="entry name" value="CPSASE_2"/>
    <property type="match status" value="1"/>
</dbReference>
<dbReference type="Pfam" id="PF02785">
    <property type="entry name" value="Biotin_carb_C"/>
    <property type="match status" value="1"/>
</dbReference>
<keyword evidence="7" id="KW-0464">Manganese</keyword>
<dbReference type="InterPro" id="IPR055268">
    <property type="entry name" value="PCB-like"/>
</dbReference>
<evidence type="ECO:0000256" key="8">
    <source>
        <dbReference type="ARBA" id="ARBA00023267"/>
    </source>
</evidence>
<dbReference type="PROSITE" id="PS50991">
    <property type="entry name" value="PYR_CT"/>
    <property type="match status" value="1"/>
</dbReference>
<evidence type="ECO:0000256" key="13">
    <source>
        <dbReference type="PIRSR" id="PIRSR001594-4"/>
    </source>
</evidence>
<sequence length="1144" mass="124884">MKKILIANRSEIATRIIRACHELGLTAVAIYAKEDALSDHRFEADEAYQVGAGDQPVAAYLDMDDIIRVAKAHDVDAIHPGYGFLSENAAFARKCADAGITFIGPKPEQLDMFGDKVTAKQVATDAGVSTIPGTKEPVASYQEAAEFGATHGFPIMLKAAMGGGGRGMRVVDKPEDLKEAFERASSEATQAFGSGEIYLEKLLTHPKHVEVQVIADQHGHTMHLFERDCSVQRRNQKMIEFAPAVALPQALRTEICNAAVKLMASVHYVNAATVEFLVEDGKYYFLEVNPRVQVEHTVTELITGIDIVQTQIKIAQGQDLYADIHLPKQNELTYNGAAIQCRVTTEDPANDFMPDTGTIVSSKLPGGNGVRLDVGSVFNGAVVTPYFDSLLAKTCVHAADLPTAARKMTRALNEFKIQGVKTNVPYLRNVMAHPTFQAGEANTHFIGDNPDLFNFKQPAHDPAKLVQYLADVTVNGFSGVPKRAEKYYPETTFTDDFAAIPAGVETAKDVLDRDGVDGVKDWLLHQDKVLLTDTTMRDAHQSLFATRMRTKDMLTVAEATQKALPQLFSYEMWGGATFDVAYRFLNEDPWARLKQLRKAMPRTLFQMLFRGSNAVGYQDYPDNVIQDFIAESAKNGIDVFRIFDSLNWLPQMEKSIEAVKDAGKIAEGTICYTGDILDPSRQKYNLAYYKQLALNLQSAGSDMLAIKDMAGVLKPQAAYELVSTLKDALDIPVHLHTHDTTGNGVATYVAATKAGVDVVDVAANAFSGTTSQPSMGATYYALSGNDRQPDVDIDNVEKINRYWEGVRPYYTDFSNGVTGALTNIYQTQMPGGQYSNLQQQSKSLGLGDSWATVQKTYTAVNDMFGDIIKVTPSSKVVGDMALFMVQNKLTPQDVYDKGDTLDFPKSVIDFFAGDIGQPAGGFPEKLQKIVLKGREPLTVRPGSLAKPADFEATATELAGKLKRTPTHLEVLSYLIYPQVFLDYEKRYTRYGDVSVLDTSSFFQGIREGETVTIETEPGKTLVVKLNTISAPDADNVRTLSFNVNGRLQEITIKDVTIKQAAAATSSKPKADAADVNQIGATLSGSVVKVLVKDGQKVQAGESLIVTEAMKMETTIQAPKAGTVKQVSATVGETIENGDLLVVLS</sequence>
<dbReference type="SUPFAM" id="SSF51246">
    <property type="entry name" value="Rudiment single hybrid motif"/>
    <property type="match status" value="1"/>
</dbReference>
<dbReference type="PANTHER" id="PTHR43778">
    <property type="entry name" value="PYRUVATE CARBOXYLASE"/>
    <property type="match status" value="1"/>
</dbReference>
<dbReference type="FunFam" id="3.20.20.70:FF:000033">
    <property type="entry name" value="Pyruvate carboxylase"/>
    <property type="match status" value="1"/>
</dbReference>
<dbReference type="CDD" id="cd06850">
    <property type="entry name" value="biotinyl_domain"/>
    <property type="match status" value="1"/>
</dbReference>
<name>A0A0R2BPC5_SECCO</name>
<dbReference type="InterPro" id="IPR005482">
    <property type="entry name" value="Biotin_COase_C"/>
</dbReference>
<dbReference type="GO" id="GO:0005737">
    <property type="term" value="C:cytoplasm"/>
    <property type="evidence" value="ECO:0007669"/>
    <property type="project" value="TreeGrafter"/>
</dbReference>
<evidence type="ECO:0000256" key="1">
    <source>
        <dbReference type="ARBA" id="ARBA00001953"/>
    </source>
</evidence>
<feature type="binding site" evidence="12">
    <location>
        <position position="738"/>
    </location>
    <ligand>
        <name>Mn(2+)</name>
        <dbReference type="ChEBI" id="CHEBI:29035"/>
    </ligand>
</feature>
<comment type="cofactor">
    <cofactor evidence="1 9">
        <name>biotin</name>
        <dbReference type="ChEBI" id="CHEBI:57586"/>
    </cofactor>
</comment>
<dbReference type="InterPro" id="IPR005930">
    <property type="entry name" value="Pyruv_COase"/>
</dbReference>
<dbReference type="SUPFAM" id="SSF51230">
    <property type="entry name" value="Single hybrid motif"/>
    <property type="match status" value="1"/>
</dbReference>
<dbReference type="GO" id="GO:0005524">
    <property type="term" value="F:ATP binding"/>
    <property type="evidence" value="ECO:0007669"/>
    <property type="project" value="UniProtKB-UniRule"/>
</dbReference>
<feature type="binding site" evidence="11">
    <location>
        <position position="610"/>
    </location>
    <ligand>
        <name>substrate</name>
    </ligand>
</feature>
<keyword evidence="3 9" id="KW-0436">Ligase</keyword>
<protein>
    <recommendedName>
        <fullName evidence="2 9">Pyruvate carboxylase</fullName>
        <ecNumber evidence="2 9">6.4.1.1</ecNumber>
    </recommendedName>
</protein>
<dbReference type="PIRSF" id="PIRSF001594">
    <property type="entry name" value="Pyruv_carbox"/>
    <property type="match status" value="1"/>
</dbReference>
<evidence type="ECO:0000259" key="17">
    <source>
        <dbReference type="PROSITE" id="PS50991"/>
    </source>
</evidence>
<dbReference type="FunFam" id="3.30.1490.20:FF:000018">
    <property type="entry name" value="Biotin carboxylase"/>
    <property type="match status" value="1"/>
</dbReference>
<evidence type="ECO:0000259" key="16">
    <source>
        <dbReference type="PROSITE" id="PS50979"/>
    </source>
</evidence>
<dbReference type="InterPro" id="IPR011053">
    <property type="entry name" value="Single_hybrid_motif"/>
</dbReference>
<dbReference type="InterPro" id="IPR003379">
    <property type="entry name" value="Carboxylase_cons_dom"/>
</dbReference>
<feature type="binding site" evidence="11">
    <location>
        <position position="200"/>
    </location>
    <ligand>
        <name>ATP</name>
        <dbReference type="ChEBI" id="CHEBI:30616"/>
    </ligand>
</feature>
<comment type="caution">
    <text evidence="18">The sequence shown here is derived from an EMBL/GenBank/DDBJ whole genome shotgun (WGS) entry which is preliminary data.</text>
</comment>
<evidence type="ECO:0000256" key="4">
    <source>
        <dbReference type="ARBA" id="ARBA00022723"/>
    </source>
</evidence>